<dbReference type="GO" id="GO:0016758">
    <property type="term" value="F:hexosyltransferase activity"/>
    <property type="evidence" value="ECO:0007669"/>
    <property type="project" value="InterPro"/>
</dbReference>
<reference evidence="11" key="1">
    <citation type="submission" date="2017-11" db="EMBL/GenBank/DDBJ databases">
        <title>Otitis media/interna in a cat caused by the recently described species Corynebacterium provencense.</title>
        <authorList>
            <person name="Kittl S."/>
            <person name="Brodard I."/>
            <person name="Rychener L."/>
            <person name="Jores J."/>
            <person name="Roosje P."/>
            <person name="Gobeli Brawand S."/>
        </authorList>
    </citation>
    <scope>NUCLEOTIDE SEQUENCE [LARGE SCALE GENOMIC DNA]</scope>
    <source>
        <strain evidence="11">17KM38</strain>
    </source>
</reference>
<evidence type="ECO:0000256" key="4">
    <source>
        <dbReference type="ARBA" id="ARBA00022692"/>
    </source>
</evidence>
<dbReference type="AlphaFoldDB" id="A0A2Z3YQ08"/>
<evidence type="ECO:0000256" key="7">
    <source>
        <dbReference type="ARBA" id="ARBA00024033"/>
    </source>
</evidence>
<feature type="transmembrane region" description="Helical" evidence="9">
    <location>
        <begin position="310"/>
        <end position="329"/>
    </location>
</feature>
<gene>
    <name evidence="10" type="ORF">Csp1_01720</name>
</gene>
<keyword evidence="6 9" id="KW-0472">Membrane</keyword>
<feature type="transmembrane region" description="Helical" evidence="9">
    <location>
        <begin position="336"/>
        <end position="354"/>
    </location>
</feature>
<name>A0A2Z3YQ08_9CORY</name>
<dbReference type="RefSeq" id="WP_078057174.1">
    <property type="nucleotide sequence ID" value="NZ_CABKVS010000001.1"/>
</dbReference>
<comment type="similarity">
    <text evidence="7">Belongs to the glycosyltransferase 87 family.</text>
</comment>
<dbReference type="KEGG" id="cpre:Csp1_01720"/>
<feature type="transmembrane region" description="Helical" evidence="9">
    <location>
        <begin position="103"/>
        <end position="122"/>
    </location>
</feature>
<feature type="transmembrane region" description="Helical" evidence="9">
    <location>
        <begin position="41"/>
        <end position="60"/>
    </location>
</feature>
<feature type="transmembrane region" description="Helical" evidence="9">
    <location>
        <begin position="167"/>
        <end position="183"/>
    </location>
</feature>
<feature type="transmembrane region" description="Helical" evidence="9">
    <location>
        <begin position="385"/>
        <end position="404"/>
    </location>
</feature>
<keyword evidence="11" id="KW-1185">Reference proteome</keyword>
<evidence type="ECO:0000256" key="6">
    <source>
        <dbReference type="ARBA" id="ARBA00023136"/>
    </source>
</evidence>
<comment type="subcellular location">
    <subcellularLocation>
        <location evidence="1">Cell membrane</location>
        <topology evidence="1">Multi-pass membrane protein</topology>
    </subcellularLocation>
</comment>
<evidence type="ECO:0000256" key="9">
    <source>
        <dbReference type="SAM" id="Phobius"/>
    </source>
</evidence>
<evidence type="ECO:0000313" key="10">
    <source>
        <dbReference type="EMBL" id="AWT25000.1"/>
    </source>
</evidence>
<feature type="transmembrane region" description="Helical" evidence="9">
    <location>
        <begin position="195"/>
        <end position="212"/>
    </location>
</feature>
<dbReference type="GO" id="GO:0005886">
    <property type="term" value="C:plasma membrane"/>
    <property type="evidence" value="ECO:0007669"/>
    <property type="project" value="UniProtKB-SubCell"/>
</dbReference>
<evidence type="ECO:0000256" key="5">
    <source>
        <dbReference type="ARBA" id="ARBA00022989"/>
    </source>
</evidence>
<feature type="transmembrane region" description="Helical" evidence="9">
    <location>
        <begin position="360"/>
        <end position="378"/>
    </location>
</feature>
<feature type="transmembrane region" description="Helical" evidence="9">
    <location>
        <begin position="129"/>
        <end position="147"/>
    </location>
</feature>
<keyword evidence="2" id="KW-1003">Cell membrane</keyword>
<evidence type="ECO:0000256" key="2">
    <source>
        <dbReference type="ARBA" id="ARBA00022475"/>
    </source>
</evidence>
<feature type="compositionally biased region" description="Low complexity" evidence="8">
    <location>
        <begin position="1"/>
        <end position="10"/>
    </location>
</feature>
<feature type="transmembrane region" description="Helical" evidence="9">
    <location>
        <begin position="246"/>
        <end position="263"/>
    </location>
</feature>
<evidence type="ECO:0000256" key="3">
    <source>
        <dbReference type="ARBA" id="ARBA00022679"/>
    </source>
</evidence>
<protein>
    <submittedName>
        <fullName evidence="10">Polyprenol-phosphate-mannose-dependent alpha-(1-2)-phosphatidylinositol mannoside mannosyltransferase</fullName>
        <ecNumber evidence="10">2.4.1.-</ecNumber>
    </submittedName>
</protein>
<dbReference type="InterPro" id="IPR018584">
    <property type="entry name" value="GT87"/>
</dbReference>
<keyword evidence="5 9" id="KW-1133">Transmembrane helix</keyword>
<feature type="transmembrane region" description="Helical" evidence="9">
    <location>
        <begin position="436"/>
        <end position="458"/>
    </location>
</feature>
<dbReference type="OrthoDB" id="9774600at2"/>
<evidence type="ECO:0000256" key="8">
    <source>
        <dbReference type="SAM" id="MobiDB-lite"/>
    </source>
</evidence>
<sequence>MKTSTPATSPAPDPDRGPNQAPDNADNRVNTVPGLTPRRRAAVQVFGAVFMILGLVCLIWQTRGVLAHTRDAYLLDVGVFADAGRAILDHAPLYGEGFPSRSGFAFIYPPVAAVLFVPLTWMDEQVMEMVWTWASLIAAWLVLTMAVHRLTTVLLPGQDVTAVRCRRAAPVAGLAALGFALLFEPLQVHLMYGQINVFLVLLVTVDLLGYTPRQLRGAGVGVAAGIKITPAAYALVFLVTKRWGDLARSFAAFLVTVVAGWVFRSSDSLFFWTEEFFNSERGGGPGYPPNQALTGLLTRAGMDPDTAQTVMVPGLLLIAAVAGWAVYRLSAAGRPVSVLLVLVLAVSVSSPIAVTHHWTGVIVAVTLLAFQATVLVAGRRELWDWPTAVGTLLLVAANLSFGRLDDVDYQSTPNHHYQVFSESGPWSLSDFGVVEYLYGNMQGLAGIVCLALLCVSAWRARPVPARPATSKVTDRAGVQVESAR</sequence>
<dbReference type="Pfam" id="PF09594">
    <property type="entry name" value="GT87"/>
    <property type="match status" value="1"/>
</dbReference>
<keyword evidence="3 10" id="KW-0808">Transferase</keyword>
<evidence type="ECO:0000256" key="1">
    <source>
        <dbReference type="ARBA" id="ARBA00004651"/>
    </source>
</evidence>
<dbReference type="Proteomes" id="UP000247696">
    <property type="component" value="Chromosome"/>
</dbReference>
<keyword evidence="4 9" id="KW-0812">Transmembrane</keyword>
<evidence type="ECO:0000313" key="11">
    <source>
        <dbReference type="Proteomes" id="UP000247696"/>
    </source>
</evidence>
<accession>A0A2Z3YQ08</accession>
<proteinExistence type="inferred from homology"/>
<dbReference type="STRING" id="1737425.GCA_900049755_01264"/>
<keyword evidence="10" id="KW-0328">Glycosyltransferase</keyword>
<feature type="transmembrane region" description="Helical" evidence="9">
    <location>
        <begin position="218"/>
        <end position="239"/>
    </location>
</feature>
<dbReference type="EC" id="2.4.1.-" evidence="10"/>
<dbReference type="EMBL" id="CP024988">
    <property type="protein sequence ID" value="AWT25000.1"/>
    <property type="molecule type" value="Genomic_DNA"/>
</dbReference>
<feature type="region of interest" description="Disordered" evidence="8">
    <location>
        <begin position="1"/>
        <end position="33"/>
    </location>
</feature>
<organism evidence="10 11">
    <name type="scientific">Corynebacterium provencense</name>
    <dbReference type="NCBI Taxonomy" id="1737425"/>
    <lineage>
        <taxon>Bacteria</taxon>
        <taxon>Bacillati</taxon>
        <taxon>Actinomycetota</taxon>
        <taxon>Actinomycetes</taxon>
        <taxon>Mycobacteriales</taxon>
        <taxon>Corynebacteriaceae</taxon>
        <taxon>Corynebacterium</taxon>
    </lineage>
</organism>